<dbReference type="EMBL" id="HM452126">
    <property type="protein sequence ID" value="ADM80017.1"/>
    <property type="molecule type" value="Genomic_DNA"/>
</dbReference>
<sequence length="133" mass="15473">MTNYIDHSKTYHTVRDTLQDVLDGNISRKDCSQGLCTVIEIDSLPIRPRLNSEEVLRGYKFWSGQKGYSIYIGETTEAGIAEMDYVNEAINQFKLEARCAGDKEFRDQYWEARLELARHWIRYIDGVIESSKK</sequence>
<evidence type="ECO:0000313" key="2">
    <source>
        <dbReference type="Proteomes" id="UP000002236"/>
    </source>
</evidence>
<proteinExistence type="predicted"/>
<reference evidence="1 2" key="1">
    <citation type="journal article" date="2012" name="Vet. Microbiol.">
        <title>Complete genome sequence and characterization of a broad-host range T4-like bacteriophage phiAS5 infecting Aeromonas salmonicida subsp. salmonicida.</title>
        <authorList>
            <person name="Kim J.H."/>
            <person name="Son J.S."/>
            <person name="Choi Y.J."/>
            <person name="Choresca C.H.Jr."/>
            <person name="Shin S.P."/>
            <person name="Han J.E."/>
            <person name="Jun J.W."/>
            <person name="Park S.C."/>
        </authorList>
    </citation>
    <scope>NUCLEOTIDE SEQUENCE [LARGE SCALE GENOMIC DNA]</scope>
</reference>
<gene>
    <name evidence="1" type="ORF">phiAS5_ORF0174</name>
</gene>
<evidence type="ECO:0000313" key="1">
    <source>
        <dbReference type="EMBL" id="ADM80017.1"/>
    </source>
</evidence>
<name>E1A2S1_9CAUD</name>
<dbReference type="KEGG" id="vg:9861581"/>
<keyword evidence="2" id="KW-1185">Reference proteome</keyword>
<organism evidence="1 2">
    <name type="scientific">Aeromonas phage phiAS5</name>
    <dbReference type="NCBI Taxonomy" id="879630"/>
    <lineage>
        <taxon>Viruses</taxon>
        <taxon>Duplodnaviria</taxon>
        <taxon>Heunggongvirae</taxon>
        <taxon>Uroviricota</taxon>
        <taxon>Caudoviricetes</taxon>
        <taxon>Pantevenvirales</taxon>
        <taxon>Straboviridae</taxon>
        <taxon>Chrysonvirus</taxon>
        <taxon>Chrysonvirus as5</taxon>
    </lineage>
</organism>
<dbReference type="RefSeq" id="YP_003969463.1">
    <property type="nucleotide sequence ID" value="NC_014636.1"/>
</dbReference>
<dbReference type="GeneID" id="9861581"/>
<protein>
    <submittedName>
        <fullName evidence="1">Uncharacterized protein</fullName>
    </submittedName>
</protein>
<accession>E1A2S1</accession>
<dbReference type="OrthoDB" id="37985at10239"/>
<dbReference type="Proteomes" id="UP000002236">
    <property type="component" value="Segment"/>
</dbReference>